<feature type="signal peptide" evidence="1">
    <location>
        <begin position="1"/>
        <end position="24"/>
    </location>
</feature>
<dbReference type="Gene3D" id="2.60.40.2230">
    <property type="entry name" value="Uncharacterised protein YcnI-like PF07987, DUF1775"/>
    <property type="match status" value="1"/>
</dbReference>
<keyword evidence="4" id="KW-1185">Reference proteome</keyword>
<feature type="chain" id="PRO_5046148374" evidence="1">
    <location>
        <begin position="25"/>
        <end position="178"/>
    </location>
</feature>
<organism evidence="3 4">
    <name type="scientific">Microvirga splendida</name>
    <dbReference type="NCBI Taxonomy" id="2795727"/>
    <lineage>
        <taxon>Bacteria</taxon>
        <taxon>Pseudomonadati</taxon>
        <taxon>Pseudomonadota</taxon>
        <taxon>Alphaproteobacteria</taxon>
        <taxon>Hyphomicrobiales</taxon>
        <taxon>Methylobacteriaceae</taxon>
        <taxon>Microvirga</taxon>
    </lineage>
</organism>
<feature type="domain" description="YncI copper-binding" evidence="2">
    <location>
        <begin position="25"/>
        <end position="171"/>
    </location>
</feature>
<keyword evidence="1" id="KW-0732">Signal</keyword>
<evidence type="ECO:0000259" key="2">
    <source>
        <dbReference type="Pfam" id="PF07987"/>
    </source>
</evidence>
<evidence type="ECO:0000313" key="4">
    <source>
        <dbReference type="Proteomes" id="UP000620670"/>
    </source>
</evidence>
<evidence type="ECO:0000256" key="1">
    <source>
        <dbReference type="SAM" id="SignalP"/>
    </source>
</evidence>
<dbReference type="InterPro" id="IPR038507">
    <property type="entry name" value="YcnI-like_sf"/>
</dbReference>
<dbReference type="InterPro" id="IPR012533">
    <property type="entry name" value="YcnI-copper_dom"/>
</dbReference>
<dbReference type="RefSeq" id="WP_199048552.1">
    <property type="nucleotide sequence ID" value="NZ_JAELXT010000007.1"/>
</dbReference>
<sequence length="178" mass="19520">MTTTFLRGALAATALLALAGTALAHTTLEAQQAPVASTYKAVLRVGHGCEGAPTLKLRVRIPEGVINVKPMPKPGWEMETVKASYEKTYDYHGMATSEGVREIIWTGKLLDEHYDEFVFRAYLTNSLKPDTMLYIPVVQECEGGKADRWIEIPAEGKSADDYQYPAPGLKLLPAKATH</sequence>
<name>A0ABS0XZX6_9HYPH</name>
<dbReference type="Proteomes" id="UP000620670">
    <property type="component" value="Unassembled WGS sequence"/>
</dbReference>
<comment type="caution">
    <text evidence="3">The sequence shown here is derived from an EMBL/GenBank/DDBJ whole genome shotgun (WGS) entry which is preliminary data.</text>
</comment>
<dbReference type="CDD" id="cd08545">
    <property type="entry name" value="YcnI_like"/>
    <property type="match status" value="1"/>
</dbReference>
<reference evidence="4" key="1">
    <citation type="submission" date="2020-12" db="EMBL/GenBank/DDBJ databases">
        <title>Hymenobacter sp.</title>
        <authorList>
            <person name="Kim M.K."/>
        </authorList>
    </citation>
    <scope>NUCLEOTIDE SEQUENCE [LARGE SCALE GENOMIC DNA]</scope>
    <source>
        <strain evidence="4">BT325</strain>
    </source>
</reference>
<accession>A0ABS0XZX6</accession>
<proteinExistence type="predicted"/>
<protein>
    <submittedName>
        <fullName evidence="3">DUF1775 domain-containing protein</fullName>
    </submittedName>
</protein>
<gene>
    <name evidence="3" type="ORF">JAO75_09270</name>
</gene>
<dbReference type="EMBL" id="JAELXT010000007">
    <property type="protein sequence ID" value="MBJ6125602.1"/>
    <property type="molecule type" value="Genomic_DNA"/>
</dbReference>
<dbReference type="Pfam" id="PF07987">
    <property type="entry name" value="DUF1775"/>
    <property type="match status" value="1"/>
</dbReference>
<evidence type="ECO:0000313" key="3">
    <source>
        <dbReference type="EMBL" id="MBJ6125602.1"/>
    </source>
</evidence>